<dbReference type="InterPro" id="IPR027824">
    <property type="entry name" value="DUF4469"/>
</dbReference>
<accession>A0A2V4AG93</accession>
<gene>
    <name evidence="3" type="ORF">DF185_03345</name>
</gene>
<name>A0A2V4AG93_9BACT</name>
<evidence type="ECO:0000313" key="3">
    <source>
        <dbReference type="EMBL" id="PXY03134.1"/>
    </source>
</evidence>
<feature type="domain" description="DUF4469" evidence="1">
    <location>
        <begin position="132"/>
        <end position="215"/>
    </location>
</feature>
<dbReference type="Gene3D" id="2.70.50.70">
    <property type="match status" value="1"/>
</dbReference>
<dbReference type="EMBL" id="QFLI01000001">
    <property type="protein sequence ID" value="PXY03134.1"/>
    <property type="molecule type" value="Genomic_DNA"/>
</dbReference>
<organism evidence="3 4">
    <name type="scientific">Marinifilum breve</name>
    <dbReference type="NCBI Taxonomy" id="2184082"/>
    <lineage>
        <taxon>Bacteria</taxon>
        <taxon>Pseudomonadati</taxon>
        <taxon>Bacteroidota</taxon>
        <taxon>Bacteroidia</taxon>
        <taxon>Marinilabiliales</taxon>
        <taxon>Marinifilaceae</taxon>
    </lineage>
</organism>
<dbReference type="Proteomes" id="UP000248079">
    <property type="component" value="Unassembled WGS sequence"/>
</dbReference>
<evidence type="ECO:0000259" key="1">
    <source>
        <dbReference type="Pfam" id="PF14734"/>
    </source>
</evidence>
<proteinExistence type="predicted"/>
<dbReference type="AlphaFoldDB" id="A0A2V4AG93"/>
<sequence>MTVKYALNPNKLKTGFKNSYLAKVQSRGSVDLDGIVDRICFPGSGITRSEAKGVLIELNHAIENSLKEGFTVNLPFVKIKPSIRGQFLNSSDYFHPQRHQLCFTTSPGKSLKDLPQNIKLQKTHKSPKRPSIRQLINKHTNEELKELKALRVVEINGVNFRFPKDDEQVGVYLQSKEEEVKLQMISNENASILMVLLPEDMPAGEARFRIVVRYQHHREVMSCYSLPFPTH</sequence>
<keyword evidence="4" id="KW-1185">Reference proteome</keyword>
<reference evidence="3 4" key="1">
    <citation type="submission" date="2018-05" db="EMBL/GenBank/DDBJ databases">
        <title>Marinifilum breve JC075T sp. nov., a marine bacterium isolated from Yongle Blue Hole in the South China Sea.</title>
        <authorList>
            <person name="Fu T."/>
        </authorList>
    </citation>
    <scope>NUCLEOTIDE SEQUENCE [LARGE SCALE GENOMIC DNA]</scope>
    <source>
        <strain evidence="3 4">JC075</strain>
    </source>
</reference>
<dbReference type="RefSeq" id="WP_110359289.1">
    <property type="nucleotide sequence ID" value="NZ_QFLI01000001.1"/>
</dbReference>
<comment type="caution">
    <text evidence="3">The sequence shown here is derived from an EMBL/GenBank/DDBJ whole genome shotgun (WGS) entry which is preliminary data.</text>
</comment>
<dbReference type="InterPro" id="IPR049893">
    <property type="entry name" value="Bvu_2165-like_IHF-HU-DNA_bdg"/>
</dbReference>
<evidence type="ECO:0000259" key="2">
    <source>
        <dbReference type="Pfam" id="PF14848"/>
    </source>
</evidence>
<dbReference type="OrthoDB" id="1115483at2"/>
<protein>
    <submittedName>
        <fullName evidence="3">Uncharacterized protein</fullName>
    </submittedName>
</protein>
<feature type="domain" description="Bvu-2165-like IHF-HU-like DNA-binding" evidence="2">
    <location>
        <begin position="3"/>
        <end position="123"/>
    </location>
</feature>
<dbReference type="Pfam" id="PF14848">
    <property type="entry name" value="HU-DNA_bdg"/>
    <property type="match status" value="1"/>
</dbReference>
<dbReference type="Pfam" id="PF14734">
    <property type="entry name" value="DUF4469"/>
    <property type="match status" value="1"/>
</dbReference>
<evidence type="ECO:0000313" key="4">
    <source>
        <dbReference type="Proteomes" id="UP000248079"/>
    </source>
</evidence>